<dbReference type="Pfam" id="PF19085">
    <property type="entry name" value="Choline_bind_2"/>
    <property type="match status" value="1"/>
</dbReference>
<comment type="caution">
    <text evidence="2">The sequence shown here is derived from an EMBL/GenBank/DDBJ whole genome shotgun (WGS) entry which is preliminary data.</text>
</comment>
<dbReference type="AlphaFoldDB" id="A0A6G2DC35"/>
<keyword evidence="1" id="KW-0677">Repeat</keyword>
<accession>A0A6G2DC35</accession>
<sequence length="39" mass="4398">ESQWFKVSDKWYYVNGSGALAVNTTVDGYKVNANGEWVN</sequence>
<evidence type="ECO:0000313" key="2">
    <source>
        <dbReference type="EMBL" id="MTV74113.1"/>
    </source>
</evidence>
<proteinExistence type="predicted"/>
<dbReference type="Proteomes" id="UP000483094">
    <property type="component" value="Unassembled WGS sequence"/>
</dbReference>
<evidence type="ECO:0008006" key="4">
    <source>
        <dbReference type="Google" id="ProtNLM"/>
    </source>
</evidence>
<reference evidence="2 3" key="1">
    <citation type="submission" date="2019-11" db="EMBL/GenBank/DDBJ databases">
        <title>Growth characteristics of pneumococcus vary with the chemical composition of the capsule and with environmental conditions.</title>
        <authorList>
            <person name="Tothpal A."/>
            <person name="Desobry K."/>
            <person name="Joshi S."/>
            <person name="Wyllie A.L."/>
            <person name="Weinberger D.M."/>
        </authorList>
    </citation>
    <scope>NUCLEOTIDE SEQUENCE [LARGE SCALE GENOMIC DNA]</scope>
    <source>
        <strain evidence="3">pnumococcus19F</strain>
    </source>
</reference>
<evidence type="ECO:0000313" key="3">
    <source>
        <dbReference type="Proteomes" id="UP000483094"/>
    </source>
</evidence>
<protein>
    <recommendedName>
        <fullName evidence="4">Choline-binding protein D</fullName>
    </recommendedName>
</protein>
<organism evidence="2 3">
    <name type="scientific">Streptococcus pneumoniae</name>
    <dbReference type="NCBI Taxonomy" id="1313"/>
    <lineage>
        <taxon>Bacteria</taxon>
        <taxon>Bacillati</taxon>
        <taxon>Bacillota</taxon>
        <taxon>Bacilli</taxon>
        <taxon>Lactobacillales</taxon>
        <taxon>Streptococcaceae</taxon>
        <taxon>Streptococcus</taxon>
    </lineage>
</organism>
<dbReference type="EMBL" id="WNHQ01000850">
    <property type="protein sequence ID" value="MTV74113.1"/>
    <property type="molecule type" value="Genomic_DNA"/>
</dbReference>
<feature type="non-terminal residue" evidence="2">
    <location>
        <position position="1"/>
    </location>
</feature>
<dbReference type="SUPFAM" id="SSF69360">
    <property type="entry name" value="Cell wall binding repeat"/>
    <property type="match status" value="1"/>
</dbReference>
<dbReference type="Gene3D" id="2.10.270.10">
    <property type="entry name" value="Cholin Binding"/>
    <property type="match status" value="1"/>
</dbReference>
<name>A0A6G2DC35_STREE</name>
<gene>
    <name evidence="2" type="ORF">GM540_08990</name>
</gene>
<dbReference type="InterPro" id="IPR018337">
    <property type="entry name" value="Cell_wall/Cho-bd_repeat"/>
</dbReference>
<evidence type="ECO:0000256" key="1">
    <source>
        <dbReference type="ARBA" id="ARBA00022737"/>
    </source>
</evidence>